<dbReference type="EMBL" id="AGNL01044628">
    <property type="protein sequence ID" value="EJK49594.1"/>
    <property type="molecule type" value="Genomic_DNA"/>
</dbReference>
<dbReference type="GO" id="GO:0005509">
    <property type="term" value="F:calcium ion binding"/>
    <property type="evidence" value="ECO:0007669"/>
    <property type="project" value="InterPro"/>
</dbReference>
<dbReference type="eggNOG" id="KOG2204">
    <property type="taxonomic scope" value="Eukaryota"/>
</dbReference>
<name>K0RBC2_THAOC</name>
<evidence type="ECO:0000256" key="3">
    <source>
        <dbReference type="ARBA" id="ARBA00007658"/>
    </source>
</evidence>
<keyword evidence="8" id="KW-0326">Glycosidase</keyword>
<keyword evidence="10" id="KW-0472">Membrane</keyword>
<keyword evidence="10" id="KW-1133">Transmembrane helix</keyword>
<dbReference type="GO" id="GO:0005975">
    <property type="term" value="P:carbohydrate metabolic process"/>
    <property type="evidence" value="ECO:0007669"/>
    <property type="project" value="InterPro"/>
</dbReference>
<comment type="similarity">
    <text evidence="3 8">Belongs to the glycosyl hydrolase 47 family.</text>
</comment>
<feature type="active site" evidence="6">
    <location>
        <position position="889"/>
    </location>
</feature>
<keyword evidence="10" id="KW-0812">Transmembrane</keyword>
<feature type="disulfide bond" evidence="7">
    <location>
        <begin position="953"/>
        <end position="1033"/>
    </location>
</feature>
<feature type="compositionally biased region" description="Basic and acidic residues" evidence="9">
    <location>
        <begin position="61"/>
        <end position="74"/>
    </location>
</feature>
<feature type="active site" description="Proton donor" evidence="6">
    <location>
        <position position="734"/>
    </location>
</feature>
<comment type="cofactor">
    <cofactor evidence="1">
        <name>Ca(2+)</name>
        <dbReference type="ChEBI" id="CHEBI:29108"/>
    </cofactor>
</comment>
<dbReference type="GO" id="GO:0005783">
    <property type="term" value="C:endoplasmic reticulum"/>
    <property type="evidence" value="ECO:0007669"/>
    <property type="project" value="TreeGrafter"/>
</dbReference>
<dbReference type="PRINTS" id="PR00747">
    <property type="entry name" value="GLYHDRLASE47"/>
</dbReference>
<dbReference type="InterPro" id="IPR036026">
    <property type="entry name" value="Seven-hairpin_glycosidases"/>
</dbReference>
<feature type="active site" description="Proton donor" evidence="6">
    <location>
        <position position="1047"/>
    </location>
</feature>
<gene>
    <name evidence="11" type="ORF">THAOC_31514</name>
</gene>
<proteinExistence type="inferred from homology"/>
<evidence type="ECO:0000256" key="10">
    <source>
        <dbReference type="SAM" id="Phobius"/>
    </source>
</evidence>
<evidence type="ECO:0000313" key="12">
    <source>
        <dbReference type="Proteomes" id="UP000266841"/>
    </source>
</evidence>
<dbReference type="Pfam" id="PF01532">
    <property type="entry name" value="Glyco_hydro_47"/>
    <property type="match status" value="1"/>
</dbReference>
<dbReference type="EC" id="3.2.1.-" evidence="8"/>
<dbReference type="PANTHER" id="PTHR11742:SF6">
    <property type="entry name" value="MANNOSYL-OLIGOSACCHARIDE ALPHA-1,2-MANNOSIDASE IA-RELATED"/>
    <property type="match status" value="1"/>
</dbReference>
<dbReference type="InterPro" id="IPR012341">
    <property type="entry name" value="6hp_glycosidase-like_sf"/>
</dbReference>
<dbReference type="Proteomes" id="UP000266841">
    <property type="component" value="Unassembled WGS sequence"/>
</dbReference>
<dbReference type="SUPFAM" id="SSF48225">
    <property type="entry name" value="Seven-hairpin glycosidases"/>
    <property type="match status" value="1"/>
</dbReference>
<keyword evidence="4 8" id="KW-0378">Hydrolase</keyword>
<dbReference type="OrthoDB" id="8118055at2759"/>
<keyword evidence="5 7" id="KW-1015">Disulfide bond</keyword>
<comment type="pathway">
    <text evidence="2">Protein modification; protein glycosylation.</text>
</comment>
<dbReference type="Gene3D" id="1.50.10.10">
    <property type="match status" value="1"/>
</dbReference>
<dbReference type="GO" id="GO:0000139">
    <property type="term" value="C:Golgi membrane"/>
    <property type="evidence" value="ECO:0007669"/>
    <property type="project" value="TreeGrafter"/>
</dbReference>
<dbReference type="AlphaFoldDB" id="K0RBC2"/>
<dbReference type="PANTHER" id="PTHR11742">
    <property type="entry name" value="MANNOSYL-OLIGOSACCHARIDE ALPHA-1,2-MANNOSIDASE-RELATED"/>
    <property type="match status" value="1"/>
</dbReference>
<evidence type="ECO:0000256" key="6">
    <source>
        <dbReference type="PIRSR" id="PIRSR601382-1"/>
    </source>
</evidence>
<evidence type="ECO:0000256" key="9">
    <source>
        <dbReference type="SAM" id="MobiDB-lite"/>
    </source>
</evidence>
<evidence type="ECO:0000256" key="8">
    <source>
        <dbReference type="RuleBase" id="RU361193"/>
    </source>
</evidence>
<accession>K0RBC2</accession>
<reference evidence="11 12" key="1">
    <citation type="journal article" date="2012" name="Genome Biol.">
        <title>Genome and low-iron response of an oceanic diatom adapted to chronic iron limitation.</title>
        <authorList>
            <person name="Lommer M."/>
            <person name="Specht M."/>
            <person name="Roy A.S."/>
            <person name="Kraemer L."/>
            <person name="Andreson R."/>
            <person name="Gutowska M.A."/>
            <person name="Wolf J."/>
            <person name="Bergner S.V."/>
            <person name="Schilhabel M.B."/>
            <person name="Klostermeier U.C."/>
            <person name="Beiko R.G."/>
            <person name="Rosenstiel P."/>
            <person name="Hippler M."/>
            <person name="Laroche J."/>
        </authorList>
    </citation>
    <scope>NUCLEOTIDE SEQUENCE [LARGE SCALE GENOMIC DNA]</scope>
    <source>
        <strain evidence="11 12">CCMP1005</strain>
    </source>
</reference>
<evidence type="ECO:0000313" key="11">
    <source>
        <dbReference type="EMBL" id="EJK49594.1"/>
    </source>
</evidence>
<evidence type="ECO:0000256" key="1">
    <source>
        <dbReference type="ARBA" id="ARBA00001913"/>
    </source>
</evidence>
<keyword evidence="12" id="KW-1185">Reference proteome</keyword>
<evidence type="ECO:0000256" key="2">
    <source>
        <dbReference type="ARBA" id="ARBA00004922"/>
    </source>
</evidence>
<feature type="region of interest" description="Disordered" evidence="9">
    <location>
        <begin position="1"/>
        <end position="100"/>
    </location>
</feature>
<feature type="active site" evidence="6">
    <location>
        <position position="1072"/>
    </location>
</feature>
<evidence type="ECO:0000256" key="7">
    <source>
        <dbReference type="PIRSR" id="PIRSR601382-3"/>
    </source>
</evidence>
<evidence type="ECO:0000256" key="4">
    <source>
        <dbReference type="ARBA" id="ARBA00022801"/>
    </source>
</evidence>
<dbReference type="InterPro" id="IPR050749">
    <property type="entry name" value="Glycosyl_Hydrolase_47"/>
</dbReference>
<feature type="transmembrane region" description="Helical" evidence="10">
    <location>
        <begin position="154"/>
        <end position="176"/>
    </location>
</feature>
<evidence type="ECO:0000256" key="5">
    <source>
        <dbReference type="ARBA" id="ARBA00023157"/>
    </source>
</evidence>
<comment type="caution">
    <text evidence="11">The sequence shown here is derived from an EMBL/GenBank/DDBJ whole genome shotgun (WGS) entry which is preliminary data.</text>
</comment>
<sequence>MDPPATRPTRRQRFTTAHGRSVSSTLSSGAADYGGRQQGWQEHAGRRNNHYYYPTPPRQVHGRDDFPSRCHEADALGFRGGTGKSPDSNTALRRRGSSVDKTCRVVTPPSSGVRFQQYSNGKYHEDAMEYPKSDNSIRQHGTDTISASARCSRLLSLLVVATVMFWASFWCLGLFLDFAMGTGTVGTNFDDEEEMAQYSYSIGGLRGGQRDSSSLSGTSDASDQDNALGSGIFFDNQDLSVHDLNVRAHMMKAAGLNLFNEDPKEIDNIGEQYLGEDSTSEIFYAGKTTERKRVVNEKGRIETISGAANTYASLPFRLDEYPFGLSLWVYLAPIEQDGIRDGILEDNRTPRVILSTRSGTEHGCYSDLFGRDKSAGIVIYAQPHYSDASSGVGSSHLYRVVVEHSSDEAEGTNLCRQLNGSTDDDQLLKVGEWQHIVLFFTQTSESGKQRLSLFVNGDISGQKSEHRHFPSPSKKAKTIVGRYETQNEGKNPSEDHFYLDGRVGMLSYWQTGGPNTYSIAPRLVIKSEEDEEHVVNAINRAAFDVQAIQELSLTGLTVQEPTLLYPFDRRNETESSNKLYDDEPQTVPEKMTGRHGRILSVMISDGKLLNQKEPFVPLGPYRYLEYRDGSFVPPHLSARERQELDEIASARCSLVKRAMEHAWQGYSRYAFGKDELLPLSKRGQDNWGGMGTTLVDSLSTLWQMGMKEDFWKARDWVRDHLDFSKVKQAVSVFETCIRNLGGLLSAYDLSGDEVFLRKADDLGQRLIKAFENPNGIPFGEVELFEGGHASNTGWHANKAVLSEIGTLQIEFRYLAHVTGKEEYATKAMRALDQLLSLNAENGLYPTYIYNLDDLRLGGSDISLGSCTVSLSVWLCGNLTHLPFTGAMGDSFYEYLLKVWLQGGRREMKYRRMYDKSIKGVLDKLTHMSRPNYLTYVAELKNGQVIHKMDHLSCFLGGNLALGAYTHRKFGVDIYKVVYEPLLNVRTQADGLLSREAQRQLKTGKQVCEILYLHAMNVLFSLTILTSSQLAYTCYQMYAKTRSGLAPEFVQFSKSSGDDFSKGSAAYYILRPETAETFFILYHLTKDPIYRVSEVKRMESGPPTRARAPLKR</sequence>
<dbReference type="InterPro" id="IPR001382">
    <property type="entry name" value="Glyco_hydro_47"/>
</dbReference>
<protein>
    <recommendedName>
        <fullName evidence="8">alpha-1,2-Mannosidase</fullName>
        <ecNumber evidence="8">3.2.1.-</ecNumber>
    </recommendedName>
</protein>
<organism evidence="11 12">
    <name type="scientific">Thalassiosira oceanica</name>
    <name type="common">Marine diatom</name>
    <dbReference type="NCBI Taxonomy" id="159749"/>
    <lineage>
        <taxon>Eukaryota</taxon>
        <taxon>Sar</taxon>
        <taxon>Stramenopiles</taxon>
        <taxon>Ochrophyta</taxon>
        <taxon>Bacillariophyta</taxon>
        <taxon>Coscinodiscophyceae</taxon>
        <taxon>Thalassiosirophycidae</taxon>
        <taxon>Thalassiosirales</taxon>
        <taxon>Thalassiosiraceae</taxon>
        <taxon>Thalassiosira</taxon>
    </lineage>
</organism>
<dbReference type="GO" id="GO:0004571">
    <property type="term" value="F:mannosyl-oligosaccharide 1,2-alpha-mannosidase activity"/>
    <property type="evidence" value="ECO:0007669"/>
    <property type="project" value="InterPro"/>
</dbReference>